<comment type="pathway">
    <text evidence="1 15">Amino-acid biosynthesis; L-lysine biosynthesis via DAP pathway; LL-2,6-diaminopimelate from (S)-tetrahydrodipicolinate (succinylase route): step 3/3.</text>
</comment>
<evidence type="ECO:0000256" key="13">
    <source>
        <dbReference type="ARBA" id="ARBA00031891"/>
    </source>
</evidence>
<organism evidence="17 18">
    <name type="scientific">Paraburkholderia rhizosphaerae</name>
    <dbReference type="NCBI Taxonomy" id="480658"/>
    <lineage>
        <taxon>Bacteria</taxon>
        <taxon>Pseudomonadati</taxon>
        <taxon>Pseudomonadota</taxon>
        <taxon>Betaproteobacteria</taxon>
        <taxon>Burkholderiales</taxon>
        <taxon>Burkholderiaceae</taxon>
        <taxon>Paraburkholderia</taxon>
    </lineage>
</organism>
<dbReference type="EC" id="3.5.1.18" evidence="4 15"/>
<dbReference type="UniPathway" id="UPA00034">
    <property type="reaction ID" value="UER00021"/>
</dbReference>
<evidence type="ECO:0000256" key="12">
    <source>
        <dbReference type="ARBA" id="ARBA00023285"/>
    </source>
</evidence>
<feature type="domain" description="Peptidase M20 dimerisation" evidence="16">
    <location>
        <begin position="202"/>
        <end position="309"/>
    </location>
</feature>
<feature type="active site" evidence="15">
    <location>
        <position position="95"/>
    </location>
</feature>
<feature type="binding site" evidence="15">
    <location>
        <position position="126"/>
    </location>
    <ligand>
        <name>Zn(2+)</name>
        <dbReference type="ChEBI" id="CHEBI:29105"/>
        <label>2</label>
    </ligand>
</feature>
<feature type="active site" description="Proton acceptor" evidence="15">
    <location>
        <position position="160"/>
    </location>
</feature>
<dbReference type="InterPro" id="IPR036264">
    <property type="entry name" value="Bact_exopeptidase_dim_dom"/>
</dbReference>
<dbReference type="InterPro" id="IPR005941">
    <property type="entry name" value="DapE_proteobac"/>
</dbReference>
<evidence type="ECO:0000256" key="9">
    <source>
        <dbReference type="ARBA" id="ARBA00022833"/>
    </source>
</evidence>
<dbReference type="Gene3D" id="3.40.630.10">
    <property type="entry name" value="Zn peptidases"/>
    <property type="match status" value="2"/>
</dbReference>
<dbReference type="HAMAP" id="MF_01690">
    <property type="entry name" value="DapE"/>
    <property type="match status" value="1"/>
</dbReference>
<keyword evidence="7 15" id="KW-0479">Metal-binding</keyword>
<dbReference type="FunFam" id="3.40.630.10:FF:000005">
    <property type="entry name" value="Succinyl-diaminopimelate desuccinylase"/>
    <property type="match status" value="1"/>
</dbReference>
<comment type="cofactor">
    <cofactor evidence="15">
        <name>Zn(2+)</name>
        <dbReference type="ChEBI" id="CHEBI:29105"/>
    </cofactor>
    <cofactor evidence="15">
        <name>Co(2+)</name>
        <dbReference type="ChEBI" id="CHEBI:48828"/>
    </cofactor>
    <text evidence="15">Binds 2 Zn(2+) or Co(2+) ions per subunit.</text>
</comment>
<keyword evidence="11 15" id="KW-0457">Lysine biosynthesis</keyword>
<comment type="function">
    <text evidence="15">Catalyzes the hydrolysis of N-succinyl-L,L-diaminopimelic acid (SDAP), forming succinate and LL-2,6-diaminopimelate (DAP), an intermediate involved in the bacterial biosynthesis of lysine and meso-diaminopimelic acid, an essential component of bacterial cell walls.</text>
</comment>
<dbReference type="Pfam" id="PF07687">
    <property type="entry name" value="M20_dimer"/>
    <property type="match status" value="1"/>
</dbReference>
<dbReference type="PANTHER" id="PTHR43808:SF31">
    <property type="entry name" value="N-ACETYL-L-CITRULLINE DEACETYLASE"/>
    <property type="match status" value="1"/>
</dbReference>
<comment type="subunit">
    <text evidence="3 15">Homodimer.</text>
</comment>
<evidence type="ECO:0000256" key="7">
    <source>
        <dbReference type="ARBA" id="ARBA00022723"/>
    </source>
</evidence>
<dbReference type="GO" id="GO:0009089">
    <property type="term" value="P:lysine biosynthetic process via diaminopimelate"/>
    <property type="evidence" value="ECO:0007669"/>
    <property type="project" value="UniProtKB-UniRule"/>
</dbReference>
<protein>
    <recommendedName>
        <fullName evidence="5 15">Succinyl-diaminopimelate desuccinylase</fullName>
        <shortName evidence="15">SDAP desuccinylase</shortName>
        <ecNumber evidence="4 15">3.5.1.18</ecNumber>
    </recommendedName>
    <alternativeName>
        <fullName evidence="13 15">N-succinyl-LL-2,6-diaminoheptanedioate amidohydrolase</fullName>
    </alternativeName>
</protein>
<dbReference type="GO" id="GO:0019877">
    <property type="term" value="P:diaminopimelate biosynthetic process"/>
    <property type="evidence" value="ECO:0007669"/>
    <property type="project" value="UniProtKB-UniRule"/>
</dbReference>
<feature type="binding site" evidence="15">
    <location>
        <position position="375"/>
    </location>
    <ligand>
        <name>Zn(2+)</name>
        <dbReference type="ChEBI" id="CHEBI:29105"/>
        <label>2</label>
    </ligand>
</feature>
<sequence length="402" mass="43216">MPAPPISWAGIFSFEVTNRSFDIMSGTLALTEALIARASVTPDDQHCQRLITERLAAVGFACETIESNGVTNLWAVRQGTAGTDGKLLVFAGHTDVVPTGPAEQWSSPPFEPTHRDGKLYGRGAADMKTSLAGFVVASEEFVAAHPRHRGSIGFLITSDEEGVATDGTVKVVEALAARGTRLDFCVVGEPTSNAKFGDMVKNGRRGSMSGKLIVKGVQGHIAYPHLAKNPVHLLAPALTELVAEHWDEGNEYFPPTTWQVSNLHSGTGATNVIPGHAELMFNFRFSTASTVEGLQSRVHAILDRHGLDYDLTWSVSGLPFLTPRGALSDALCDAIRAETGLTPELSTTGGTSDGRFIARICKQVIEFGPPNASIHKIDEHIDIACIEPLKNVYRRVLEQLIA</sequence>
<feature type="binding site" evidence="15">
    <location>
        <position position="126"/>
    </location>
    <ligand>
        <name>Zn(2+)</name>
        <dbReference type="ChEBI" id="CHEBI:29105"/>
        <label>1</label>
    </ligand>
</feature>
<evidence type="ECO:0000256" key="1">
    <source>
        <dbReference type="ARBA" id="ARBA00005130"/>
    </source>
</evidence>
<feature type="binding site" evidence="15">
    <location>
        <position position="161"/>
    </location>
    <ligand>
        <name>Zn(2+)</name>
        <dbReference type="ChEBI" id="CHEBI:29105"/>
        <label>2</label>
    </ligand>
</feature>
<dbReference type="SUPFAM" id="SSF55031">
    <property type="entry name" value="Bacterial exopeptidase dimerisation domain"/>
    <property type="match status" value="1"/>
</dbReference>
<name>A0A4R8LIP2_9BURK</name>
<dbReference type="SUPFAM" id="SSF53187">
    <property type="entry name" value="Zn-dependent exopeptidases"/>
    <property type="match status" value="1"/>
</dbReference>
<comment type="catalytic activity">
    <reaction evidence="14 15">
        <text>N-succinyl-(2S,6S)-2,6-diaminopimelate + H2O = (2S,6S)-2,6-diaminopimelate + succinate</text>
        <dbReference type="Rhea" id="RHEA:22608"/>
        <dbReference type="ChEBI" id="CHEBI:15377"/>
        <dbReference type="ChEBI" id="CHEBI:30031"/>
        <dbReference type="ChEBI" id="CHEBI:57609"/>
        <dbReference type="ChEBI" id="CHEBI:58087"/>
        <dbReference type="EC" id="3.5.1.18"/>
    </reaction>
</comment>
<evidence type="ECO:0000256" key="5">
    <source>
        <dbReference type="ARBA" id="ARBA00022391"/>
    </source>
</evidence>
<evidence type="ECO:0000256" key="6">
    <source>
        <dbReference type="ARBA" id="ARBA00022605"/>
    </source>
</evidence>
<keyword evidence="6 15" id="KW-0028">Amino-acid biosynthesis</keyword>
<evidence type="ECO:0000256" key="15">
    <source>
        <dbReference type="HAMAP-Rule" id="MF_01690"/>
    </source>
</evidence>
<gene>
    <name evidence="15" type="primary">dapE</name>
    <name evidence="17" type="ORF">BX592_12375</name>
</gene>
<dbReference type="NCBIfam" id="TIGR01246">
    <property type="entry name" value="dapE_proteo"/>
    <property type="match status" value="1"/>
</dbReference>
<evidence type="ECO:0000256" key="10">
    <source>
        <dbReference type="ARBA" id="ARBA00022915"/>
    </source>
</evidence>
<dbReference type="CDD" id="cd03891">
    <property type="entry name" value="M20_DapE_proteobac"/>
    <property type="match status" value="1"/>
</dbReference>
<proteinExistence type="inferred from homology"/>
<keyword evidence="18" id="KW-1185">Reference proteome</keyword>
<evidence type="ECO:0000256" key="8">
    <source>
        <dbReference type="ARBA" id="ARBA00022801"/>
    </source>
</evidence>
<dbReference type="FunFam" id="3.30.70.360:FF:000011">
    <property type="entry name" value="Succinyl-diaminopimelate desuccinylase"/>
    <property type="match status" value="1"/>
</dbReference>
<dbReference type="AlphaFoldDB" id="A0A4R8LIP2"/>
<evidence type="ECO:0000313" key="18">
    <source>
        <dbReference type="Proteomes" id="UP000295509"/>
    </source>
</evidence>
<keyword evidence="10 15" id="KW-0220">Diaminopimelate biosynthesis</keyword>
<comment type="caution">
    <text evidence="17">The sequence shown here is derived from an EMBL/GenBank/DDBJ whole genome shotgun (WGS) entry which is preliminary data.</text>
</comment>
<feature type="binding site" evidence="15">
    <location>
        <position position="93"/>
    </location>
    <ligand>
        <name>Zn(2+)</name>
        <dbReference type="ChEBI" id="CHEBI:29105"/>
        <label>1</label>
    </ligand>
</feature>
<dbReference type="GO" id="GO:0050897">
    <property type="term" value="F:cobalt ion binding"/>
    <property type="evidence" value="ECO:0007669"/>
    <property type="project" value="UniProtKB-UniRule"/>
</dbReference>
<dbReference type="EMBL" id="SORE01000023">
    <property type="protein sequence ID" value="TDY42089.1"/>
    <property type="molecule type" value="Genomic_DNA"/>
</dbReference>
<dbReference type="NCBIfam" id="NF009557">
    <property type="entry name" value="PRK13009.1"/>
    <property type="match status" value="1"/>
</dbReference>
<evidence type="ECO:0000256" key="4">
    <source>
        <dbReference type="ARBA" id="ARBA00011921"/>
    </source>
</evidence>
<dbReference type="InterPro" id="IPR050072">
    <property type="entry name" value="Peptidase_M20A"/>
</dbReference>
<keyword evidence="12 15" id="KW-0170">Cobalt</keyword>
<evidence type="ECO:0000256" key="2">
    <source>
        <dbReference type="ARBA" id="ARBA00006746"/>
    </source>
</evidence>
<dbReference type="GO" id="GO:0008270">
    <property type="term" value="F:zinc ion binding"/>
    <property type="evidence" value="ECO:0007669"/>
    <property type="project" value="UniProtKB-UniRule"/>
</dbReference>
<dbReference type="GO" id="GO:0008777">
    <property type="term" value="F:acetylornithine deacetylase activity"/>
    <property type="evidence" value="ECO:0007669"/>
    <property type="project" value="TreeGrafter"/>
</dbReference>
<evidence type="ECO:0000256" key="3">
    <source>
        <dbReference type="ARBA" id="ARBA00011738"/>
    </source>
</evidence>
<dbReference type="InterPro" id="IPR011650">
    <property type="entry name" value="Peptidase_M20_dimer"/>
</dbReference>
<feature type="binding site" evidence="15">
    <location>
        <position position="189"/>
    </location>
    <ligand>
        <name>Zn(2+)</name>
        <dbReference type="ChEBI" id="CHEBI:29105"/>
        <label>1</label>
    </ligand>
</feature>
<dbReference type="GO" id="GO:0009014">
    <property type="term" value="F:succinyl-diaminopimelate desuccinylase activity"/>
    <property type="evidence" value="ECO:0007669"/>
    <property type="project" value="UniProtKB-UniRule"/>
</dbReference>
<comment type="similarity">
    <text evidence="2 15">Belongs to the peptidase M20A family. DapE subfamily.</text>
</comment>
<dbReference type="InterPro" id="IPR002933">
    <property type="entry name" value="Peptidase_M20"/>
</dbReference>
<reference evidence="17 18" key="1">
    <citation type="submission" date="2019-03" db="EMBL/GenBank/DDBJ databases">
        <title>Genomic Encyclopedia of Type Strains, Phase III (KMG-III): the genomes of soil and plant-associated and newly described type strains.</title>
        <authorList>
            <person name="Whitman W."/>
        </authorList>
    </citation>
    <scope>NUCLEOTIDE SEQUENCE [LARGE SCALE GENOMIC DNA]</scope>
    <source>
        <strain evidence="17 18">LMG 29544</strain>
    </source>
</reference>
<evidence type="ECO:0000259" key="16">
    <source>
        <dbReference type="Pfam" id="PF07687"/>
    </source>
</evidence>
<evidence type="ECO:0000313" key="17">
    <source>
        <dbReference type="EMBL" id="TDY42089.1"/>
    </source>
</evidence>
<dbReference type="Pfam" id="PF01546">
    <property type="entry name" value="Peptidase_M20"/>
    <property type="match status" value="1"/>
</dbReference>
<evidence type="ECO:0000256" key="14">
    <source>
        <dbReference type="ARBA" id="ARBA00051301"/>
    </source>
</evidence>
<dbReference type="Proteomes" id="UP000295509">
    <property type="component" value="Unassembled WGS sequence"/>
</dbReference>
<keyword evidence="9 15" id="KW-0862">Zinc</keyword>
<dbReference type="PANTHER" id="PTHR43808">
    <property type="entry name" value="ACETYLORNITHINE DEACETYLASE"/>
    <property type="match status" value="1"/>
</dbReference>
<keyword evidence="8 15" id="KW-0378">Hydrolase</keyword>
<evidence type="ECO:0000256" key="11">
    <source>
        <dbReference type="ARBA" id="ARBA00023154"/>
    </source>
</evidence>
<accession>A0A4R8LIP2</accession>
<dbReference type="GO" id="GO:0006526">
    <property type="term" value="P:L-arginine biosynthetic process"/>
    <property type="evidence" value="ECO:0007669"/>
    <property type="project" value="TreeGrafter"/>
</dbReference>